<dbReference type="PANTHER" id="PTHR10903:SF184">
    <property type="entry name" value="GTP-BINDING PROTEIN A"/>
    <property type="match status" value="1"/>
</dbReference>
<protein>
    <submittedName>
        <fullName evidence="7">GTPase IMAP family member 4-like</fullName>
    </submittedName>
</protein>
<keyword evidence="3" id="KW-0342">GTP-binding</keyword>
<evidence type="ECO:0000256" key="2">
    <source>
        <dbReference type="ARBA" id="ARBA00022741"/>
    </source>
</evidence>
<dbReference type="RefSeq" id="XP_022292453.1">
    <property type="nucleotide sequence ID" value="XM_022436745.1"/>
</dbReference>
<dbReference type="InterPro" id="IPR006703">
    <property type="entry name" value="G_AIG1"/>
</dbReference>
<gene>
    <name evidence="7" type="primary">LOC111103460</name>
</gene>
<proteinExistence type="inferred from homology"/>
<dbReference type="FunFam" id="3.40.50.300:FF:000366">
    <property type="entry name" value="GTPase, IMAP family member 2"/>
    <property type="match status" value="1"/>
</dbReference>
<keyword evidence="6" id="KW-1185">Reference proteome</keyword>
<comment type="similarity">
    <text evidence="1">Belongs to the TRAFAC class TrmE-Era-EngA-EngB-Septin-like GTPase superfamily. AIG1/Toc34/Toc159-like paraseptin GTPase family. IAN subfamily.</text>
</comment>
<dbReference type="PANTHER" id="PTHR10903">
    <property type="entry name" value="GTPASE, IMAP FAMILY MEMBER-RELATED"/>
    <property type="match status" value="1"/>
</dbReference>
<accession>A0A8B8AP86</accession>
<evidence type="ECO:0000256" key="3">
    <source>
        <dbReference type="ARBA" id="ARBA00023134"/>
    </source>
</evidence>
<dbReference type="OrthoDB" id="431287at2759"/>
<dbReference type="InterPro" id="IPR045058">
    <property type="entry name" value="GIMA/IAN/Toc"/>
</dbReference>
<feature type="chain" id="PRO_5034605727" evidence="4">
    <location>
        <begin position="24"/>
        <end position="319"/>
    </location>
</feature>
<dbReference type="Pfam" id="PF04548">
    <property type="entry name" value="AIG1"/>
    <property type="match status" value="1"/>
</dbReference>
<evidence type="ECO:0000256" key="4">
    <source>
        <dbReference type="SAM" id="SignalP"/>
    </source>
</evidence>
<evidence type="ECO:0000256" key="1">
    <source>
        <dbReference type="ARBA" id="ARBA00008535"/>
    </source>
</evidence>
<dbReference type="Proteomes" id="UP000694844">
    <property type="component" value="Chromosome 7"/>
</dbReference>
<reference evidence="7" key="1">
    <citation type="submission" date="2025-08" db="UniProtKB">
        <authorList>
            <consortium name="RefSeq"/>
        </authorList>
    </citation>
    <scope>IDENTIFICATION</scope>
    <source>
        <tissue evidence="7">Whole sample</tissue>
    </source>
</reference>
<feature type="signal peptide" evidence="4">
    <location>
        <begin position="1"/>
        <end position="23"/>
    </location>
</feature>
<organism evidence="6 7">
    <name type="scientific">Crassostrea virginica</name>
    <name type="common">Eastern oyster</name>
    <dbReference type="NCBI Taxonomy" id="6565"/>
    <lineage>
        <taxon>Eukaryota</taxon>
        <taxon>Metazoa</taxon>
        <taxon>Spiralia</taxon>
        <taxon>Lophotrochozoa</taxon>
        <taxon>Mollusca</taxon>
        <taxon>Bivalvia</taxon>
        <taxon>Autobranchia</taxon>
        <taxon>Pteriomorphia</taxon>
        <taxon>Ostreida</taxon>
        <taxon>Ostreoidea</taxon>
        <taxon>Ostreidae</taxon>
        <taxon>Crassostrea</taxon>
    </lineage>
</organism>
<dbReference type="GeneID" id="111103460"/>
<evidence type="ECO:0000313" key="6">
    <source>
        <dbReference type="Proteomes" id="UP000694844"/>
    </source>
</evidence>
<dbReference type="Gene3D" id="3.40.50.300">
    <property type="entry name" value="P-loop containing nucleotide triphosphate hydrolases"/>
    <property type="match status" value="1"/>
</dbReference>
<dbReference type="AlphaFoldDB" id="A0A8B8AP86"/>
<keyword evidence="4" id="KW-0732">Signal</keyword>
<name>A0A8B8AP86_CRAVI</name>
<feature type="domain" description="AIG1-type G" evidence="5">
    <location>
        <begin position="48"/>
        <end position="253"/>
    </location>
</feature>
<dbReference type="PROSITE" id="PS51720">
    <property type="entry name" value="G_AIG1"/>
    <property type="match status" value="1"/>
</dbReference>
<evidence type="ECO:0000313" key="7">
    <source>
        <dbReference type="RefSeq" id="XP_022292453.1"/>
    </source>
</evidence>
<evidence type="ECO:0000259" key="5">
    <source>
        <dbReference type="PROSITE" id="PS51720"/>
    </source>
</evidence>
<keyword evidence="2" id="KW-0547">Nucleotide-binding</keyword>
<dbReference type="SUPFAM" id="SSF52540">
    <property type="entry name" value="P-loop containing nucleoside triphosphate hydrolases"/>
    <property type="match status" value="1"/>
</dbReference>
<dbReference type="GO" id="GO:0005525">
    <property type="term" value="F:GTP binding"/>
    <property type="evidence" value="ECO:0007669"/>
    <property type="project" value="UniProtKB-KW"/>
</dbReference>
<dbReference type="KEGG" id="cvn:111103460"/>
<sequence length="319" mass="37163">MKAMDHYRITVCLVLITFPNVMSKMHCHDNKGRDKDGYCTKNSKDSSNNERRILLIGKTGVGKSTTGNTILGFDAFDSKTSTTSVTTQTQFSETERFGRRLVVVDTPGLFDTTKTKEELKLEISRWYSILSPGIHAIILVVQVGRFTEEEQKTVEFFMAVFGEELKKYLIVVFTGKDKLEKNNLTVEQYVQTYPKSTIFRKLVDTNNGYIAMGYQGNFKDRDDEVKQLLSMVEEISGKDGSNYYSNKIFQNVEKLLQEEDRKQREKIKEEQKGRRYTDEEMMNLYNFPRAKTRKEIFSFENPYTVFDAFISFIRRYIVF</sequence>
<dbReference type="InterPro" id="IPR027417">
    <property type="entry name" value="P-loop_NTPase"/>
</dbReference>